<dbReference type="Proteomes" id="UP000056090">
    <property type="component" value="Chromosome"/>
</dbReference>
<keyword evidence="2" id="KW-1185">Reference proteome</keyword>
<dbReference type="RefSeq" id="WP_044057183.1">
    <property type="nucleotide sequence ID" value="NZ_CBCSKJ010000001.1"/>
</dbReference>
<dbReference type="GeneID" id="78255298"/>
<dbReference type="EMBL" id="CP008849">
    <property type="protein sequence ID" value="AIF99043.1"/>
    <property type="molecule type" value="Genomic_DNA"/>
</dbReference>
<reference evidence="1 2" key="1">
    <citation type="submission" date="2014-06" db="EMBL/GenBank/DDBJ databases">
        <title>Genomes of Alteromonas australica, a world apart.</title>
        <authorList>
            <person name="Gonzaga A."/>
            <person name="Lopez-Perez M."/>
            <person name="Rodriguez-Valera F."/>
        </authorList>
    </citation>
    <scope>NUCLEOTIDE SEQUENCE [LARGE SCALE GENOMIC DNA]</scope>
    <source>
        <strain evidence="1 2">H 17</strain>
    </source>
</reference>
<evidence type="ECO:0000313" key="2">
    <source>
        <dbReference type="Proteomes" id="UP000056090"/>
    </source>
</evidence>
<accession>A0A075NZS9</accession>
<protein>
    <submittedName>
        <fullName evidence="1">Uncharacterized protein</fullName>
    </submittedName>
</protein>
<gene>
    <name evidence="1" type="ORF">EP13_10315</name>
</gene>
<proteinExistence type="predicted"/>
<dbReference type="KEGG" id="aal:EP13_10315"/>
<evidence type="ECO:0000313" key="1">
    <source>
        <dbReference type="EMBL" id="AIF99043.1"/>
    </source>
</evidence>
<name>A0A075NZS9_9ALTE</name>
<organism evidence="1 2">
    <name type="scientific">Alteromonas australica</name>
    <dbReference type="NCBI Taxonomy" id="589873"/>
    <lineage>
        <taxon>Bacteria</taxon>
        <taxon>Pseudomonadati</taxon>
        <taxon>Pseudomonadota</taxon>
        <taxon>Gammaproteobacteria</taxon>
        <taxon>Alteromonadales</taxon>
        <taxon>Alteromonadaceae</taxon>
        <taxon>Alteromonas/Salinimonas group</taxon>
        <taxon>Alteromonas</taxon>
    </lineage>
</organism>
<dbReference type="AlphaFoldDB" id="A0A075NZS9"/>
<sequence>MKTLPPKPVMKHEAIQRISMYADKYNKGEEINLADFFATMTLYALGADESEVLHLIRVNMLEVITEFKPRRTLDA</sequence>